<evidence type="ECO:0000256" key="4">
    <source>
        <dbReference type="SAM" id="Phobius"/>
    </source>
</evidence>
<protein>
    <recommendedName>
        <fullName evidence="7">Major facilitator superfamily MFS_1</fullName>
    </recommendedName>
</protein>
<feature type="transmembrane region" description="Helical" evidence="4">
    <location>
        <begin position="291"/>
        <end position="309"/>
    </location>
</feature>
<dbReference type="STRING" id="497964.CfE428DRAFT_0020"/>
<dbReference type="InterPro" id="IPR052528">
    <property type="entry name" value="Sugar_transport-like"/>
</dbReference>
<feature type="transmembrane region" description="Helical" evidence="4">
    <location>
        <begin position="221"/>
        <end position="241"/>
    </location>
</feature>
<keyword evidence="6" id="KW-1185">Reference proteome</keyword>
<evidence type="ECO:0000256" key="3">
    <source>
        <dbReference type="ARBA" id="ARBA00023136"/>
    </source>
</evidence>
<dbReference type="InterPro" id="IPR036259">
    <property type="entry name" value="MFS_trans_sf"/>
</dbReference>
<dbReference type="SUPFAM" id="SSF103473">
    <property type="entry name" value="MFS general substrate transporter"/>
    <property type="match status" value="1"/>
</dbReference>
<keyword evidence="1 4" id="KW-0812">Transmembrane</keyword>
<dbReference type="AlphaFoldDB" id="B4CTM1"/>
<dbReference type="Proteomes" id="UP000005824">
    <property type="component" value="Unassembled WGS sequence"/>
</dbReference>
<dbReference type="PANTHER" id="PTHR23526:SF2">
    <property type="entry name" value="MAJOR FACILITATOR SUPERFAMILY (MFS) PROFILE DOMAIN-CONTAINING PROTEIN"/>
    <property type="match status" value="1"/>
</dbReference>
<reference evidence="5 6" key="1">
    <citation type="journal article" date="2011" name="J. Bacteriol.">
        <title>Genome sequence of Chthoniobacter flavus Ellin428, an aerobic heterotrophic soil bacterium.</title>
        <authorList>
            <person name="Kant R."/>
            <person name="van Passel M.W."/>
            <person name="Palva A."/>
            <person name="Lucas S."/>
            <person name="Lapidus A."/>
            <person name="Glavina Del Rio T."/>
            <person name="Dalin E."/>
            <person name="Tice H."/>
            <person name="Bruce D."/>
            <person name="Goodwin L."/>
            <person name="Pitluck S."/>
            <person name="Larimer F.W."/>
            <person name="Land M.L."/>
            <person name="Hauser L."/>
            <person name="Sangwan P."/>
            <person name="de Vos W.M."/>
            <person name="Janssen P.H."/>
            <person name="Smidt H."/>
        </authorList>
    </citation>
    <scope>NUCLEOTIDE SEQUENCE [LARGE SCALE GENOMIC DNA]</scope>
    <source>
        <strain evidence="5 6">Ellin428</strain>
    </source>
</reference>
<feature type="transmembrane region" description="Helical" evidence="4">
    <location>
        <begin position="261"/>
        <end position="279"/>
    </location>
</feature>
<dbReference type="PANTHER" id="PTHR23526">
    <property type="entry name" value="INTEGRAL MEMBRANE TRANSPORT PROTEIN-RELATED"/>
    <property type="match status" value="1"/>
</dbReference>
<feature type="transmembrane region" description="Helical" evidence="4">
    <location>
        <begin position="321"/>
        <end position="341"/>
    </location>
</feature>
<dbReference type="InterPro" id="IPR011701">
    <property type="entry name" value="MFS"/>
</dbReference>
<evidence type="ECO:0008006" key="7">
    <source>
        <dbReference type="Google" id="ProtNLM"/>
    </source>
</evidence>
<evidence type="ECO:0000256" key="1">
    <source>
        <dbReference type="ARBA" id="ARBA00022692"/>
    </source>
</evidence>
<keyword evidence="3 4" id="KW-0472">Membrane</keyword>
<dbReference type="InParanoid" id="B4CTM1"/>
<feature type="transmembrane region" description="Helical" evidence="4">
    <location>
        <begin position="140"/>
        <end position="157"/>
    </location>
</feature>
<dbReference type="Pfam" id="PF07690">
    <property type="entry name" value="MFS_1"/>
    <property type="match status" value="1"/>
</dbReference>
<proteinExistence type="predicted"/>
<gene>
    <name evidence="5" type="ORF">CfE428DRAFT_0020</name>
</gene>
<comment type="caution">
    <text evidence="5">The sequence shown here is derived from an EMBL/GenBank/DDBJ whole genome shotgun (WGS) entry which is preliminary data.</text>
</comment>
<sequence precursor="true">MRKNVIAGCLGTVWLVAVYGLPTPLLMQAIHATGFQLGLMGAIRQAAMFMQLPSAFFVERLHRRKPFWGSVAATHRALWFVPAFLPLLWPSGEAHWAVVLIIALGLSDCLGNASQAPWLSWMADLLPASRAGRFWGSRQRLLSSVVFLAAFVYGWILDKGEHAEGGLGGFTIVFAIAATFGIGDIVVHSGVAEPAPHRSTPGQSPWKRLLAPLRRRDFRRFTLGMGAWTAALALPGYFYGTPGFFNVVYLHETFDATYSEATWLVLASALGAVIWSHTIGHGIDRFGGRTVAMFLTSVGPLFTLGWFFVSPRHISLPLIGPVPQPVLLMSVASLIIGGFYAGMQLCQYRLAQALTPNTGRTVAMAVHWSIAGTIGSIGALTGGWIKDHMPVAWTTWTVPGGAHFSYFHVLILLQIFLAWCVALPLFASVQEKQHSSEL</sequence>
<accession>B4CTM1</accession>
<feature type="transmembrane region" description="Helical" evidence="4">
    <location>
        <begin position="362"/>
        <end position="385"/>
    </location>
</feature>
<feature type="transmembrane region" description="Helical" evidence="4">
    <location>
        <begin position="405"/>
        <end position="427"/>
    </location>
</feature>
<dbReference type="eggNOG" id="COG2211">
    <property type="taxonomic scope" value="Bacteria"/>
</dbReference>
<feature type="transmembrane region" description="Helical" evidence="4">
    <location>
        <begin position="169"/>
        <end position="191"/>
    </location>
</feature>
<evidence type="ECO:0000313" key="5">
    <source>
        <dbReference type="EMBL" id="EDY21895.1"/>
    </source>
</evidence>
<name>B4CTM1_9BACT</name>
<dbReference type="GO" id="GO:0022857">
    <property type="term" value="F:transmembrane transporter activity"/>
    <property type="evidence" value="ECO:0007669"/>
    <property type="project" value="InterPro"/>
</dbReference>
<evidence type="ECO:0000313" key="6">
    <source>
        <dbReference type="Proteomes" id="UP000005824"/>
    </source>
</evidence>
<dbReference type="Gene3D" id="1.20.1250.20">
    <property type="entry name" value="MFS general substrate transporter like domains"/>
    <property type="match status" value="1"/>
</dbReference>
<dbReference type="EMBL" id="ABVL01000001">
    <property type="protein sequence ID" value="EDY21895.1"/>
    <property type="molecule type" value="Genomic_DNA"/>
</dbReference>
<keyword evidence="2 4" id="KW-1133">Transmembrane helix</keyword>
<evidence type="ECO:0000256" key="2">
    <source>
        <dbReference type="ARBA" id="ARBA00022989"/>
    </source>
</evidence>
<organism evidence="5 6">
    <name type="scientific">Chthoniobacter flavus Ellin428</name>
    <dbReference type="NCBI Taxonomy" id="497964"/>
    <lineage>
        <taxon>Bacteria</taxon>
        <taxon>Pseudomonadati</taxon>
        <taxon>Verrucomicrobiota</taxon>
        <taxon>Spartobacteria</taxon>
        <taxon>Chthoniobacterales</taxon>
        <taxon>Chthoniobacteraceae</taxon>
        <taxon>Chthoniobacter</taxon>
    </lineage>
</organism>